<dbReference type="SUPFAM" id="SSF69754">
    <property type="entry name" value="Ribosome binding protein Y (YfiA homologue)"/>
    <property type="match status" value="1"/>
</dbReference>
<name>A0AAU0N1Z4_9GAMM</name>
<sequence>MKIQVNTDRTIEGNESLEEHTREILERILKHFTEKITRMEVHLGEKRSADHGDIMETHCMLEVRVAGMQPVAVNDSATTLDQAVTGAARKMESMLESEFGRLGR</sequence>
<dbReference type="InterPro" id="IPR036567">
    <property type="entry name" value="RHF-like"/>
</dbReference>
<dbReference type="EMBL" id="CP137555">
    <property type="protein sequence ID" value="WOX06350.1"/>
    <property type="molecule type" value="Genomic_DNA"/>
</dbReference>
<protein>
    <submittedName>
        <fullName evidence="1">HPF/RaiA family ribosome-associated protein</fullName>
    </submittedName>
</protein>
<keyword evidence="2" id="KW-1185">Reference proteome</keyword>
<organism evidence="1 2">
    <name type="scientific">Microbulbifer pacificus</name>
    <dbReference type="NCBI Taxonomy" id="407164"/>
    <lineage>
        <taxon>Bacteria</taxon>
        <taxon>Pseudomonadati</taxon>
        <taxon>Pseudomonadota</taxon>
        <taxon>Gammaproteobacteria</taxon>
        <taxon>Cellvibrionales</taxon>
        <taxon>Microbulbiferaceae</taxon>
        <taxon>Microbulbifer</taxon>
    </lineage>
</organism>
<dbReference type="Proteomes" id="UP001302477">
    <property type="component" value="Chromosome"/>
</dbReference>
<reference evidence="1 2" key="1">
    <citation type="submission" date="2023-10" db="EMBL/GenBank/DDBJ databases">
        <title>Description of Microbulbifer bruguierae sp. nov., isolated from the sediments of mangrove plant Bruguiera sexangula and comparative genomic analyses of the genus Microbulbifer.</title>
        <authorList>
            <person name="Long M."/>
        </authorList>
    </citation>
    <scope>NUCLEOTIDE SEQUENCE [LARGE SCALE GENOMIC DNA]</scope>
    <source>
        <strain evidence="1 2">SPO729</strain>
    </source>
</reference>
<dbReference type="Pfam" id="PF02482">
    <property type="entry name" value="Ribosomal_S30AE"/>
    <property type="match status" value="1"/>
</dbReference>
<accession>A0AAU0N1Z4</accession>
<dbReference type="InterPro" id="IPR003489">
    <property type="entry name" value="RHF/RaiA"/>
</dbReference>
<dbReference type="AlphaFoldDB" id="A0AAU0N1Z4"/>
<dbReference type="KEGG" id="mpaf:R5R33_04270"/>
<dbReference type="RefSeq" id="WP_318954807.1">
    <property type="nucleotide sequence ID" value="NZ_CP137555.1"/>
</dbReference>
<dbReference type="Gene3D" id="3.30.160.100">
    <property type="entry name" value="Ribosome hibernation promotion factor-like"/>
    <property type="match status" value="1"/>
</dbReference>
<evidence type="ECO:0000313" key="1">
    <source>
        <dbReference type="EMBL" id="WOX06350.1"/>
    </source>
</evidence>
<evidence type="ECO:0000313" key="2">
    <source>
        <dbReference type="Proteomes" id="UP001302477"/>
    </source>
</evidence>
<proteinExistence type="predicted"/>
<gene>
    <name evidence="1" type="ORF">R5R33_04270</name>
</gene>